<reference evidence="2" key="1">
    <citation type="journal article" date="2020" name="Nature">
        <title>Giant virus diversity and host interactions through global metagenomics.</title>
        <authorList>
            <person name="Schulz F."/>
            <person name="Roux S."/>
            <person name="Paez-Espino D."/>
            <person name="Jungbluth S."/>
            <person name="Walsh D.A."/>
            <person name="Denef V.J."/>
            <person name="McMahon K.D."/>
            <person name="Konstantinidis K.T."/>
            <person name="Eloe-Fadrosh E.A."/>
            <person name="Kyrpides N.C."/>
            <person name="Woyke T."/>
        </authorList>
    </citation>
    <scope>NUCLEOTIDE SEQUENCE</scope>
    <source>
        <strain evidence="2">GVMAG-M-3300027804-47</strain>
    </source>
</reference>
<name>A0A6C0LG14_9ZZZZ</name>
<dbReference type="EMBL" id="MN740486">
    <property type="protein sequence ID" value="QHU29360.1"/>
    <property type="molecule type" value="Genomic_DNA"/>
</dbReference>
<accession>A0A6C0LG14</accession>
<sequence length="65" mass="7387">MDIDELPTHGCYESVKVAIAARCPFLIYNVELATFETSKANITFVIYIICIYIFVNINSDTHNNI</sequence>
<organism evidence="2">
    <name type="scientific">viral metagenome</name>
    <dbReference type="NCBI Taxonomy" id="1070528"/>
    <lineage>
        <taxon>unclassified sequences</taxon>
        <taxon>metagenomes</taxon>
        <taxon>organismal metagenomes</taxon>
    </lineage>
</organism>
<protein>
    <submittedName>
        <fullName evidence="2">Uncharacterized protein</fullName>
    </submittedName>
</protein>
<evidence type="ECO:0000256" key="1">
    <source>
        <dbReference type="SAM" id="Phobius"/>
    </source>
</evidence>
<evidence type="ECO:0000313" key="2">
    <source>
        <dbReference type="EMBL" id="QHU29360.1"/>
    </source>
</evidence>
<dbReference type="AlphaFoldDB" id="A0A6C0LG14"/>
<keyword evidence="1" id="KW-0812">Transmembrane</keyword>
<keyword evidence="1" id="KW-0472">Membrane</keyword>
<proteinExistence type="predicted"/>
<keyword evidence="1" id="KW-1133">Transmembrane helix</keyword>
<feature type="transmembrane region" description="Helical" evidence="1">
    <location>
        <begin position="40"/>
        <end position="57"/>
    </location>
</feature>